<evidence type="ECO:0000256" key="3">
    <source>
        <dbReference type="ARBA" id="ARBA00022989"/>
    </source>
</evidence>
<feature type="region of interest" description="Disordered" evidence="6">
    <location>
        <begin position="1"/>
        <end position="39"/>
    </location>
</feature>
<keyword evidence="5" id="KW-0811">Translocation</keyword>
<dbReference type="NCBIfam" id="TIGR00945">
    <property type="entry name" value="tatC"/>
    <property type="match status" value="1"/>
</dbReference>
<gene>
    <name evidence="5" type="primary">tatC</name>
    <name evidence="7" type="ORF">AS194_00475</name>
</gene>
<keyword evidence="4 5" id="KW-0472">Membrane</keyword>
<dbReference type="AlphaFoldDB" id="A0A0T6DVA9"/>
<reference evidence="7 8" key="1">
    <citation type="submission" date="2015-11" db="EMBL/GenBank/DDBJ databases">
        <title>Permanent draft genome of Psychrobacter piscatorii LQ58.</title>
        <authorList>
            <person name="Zhou M."/>
            <person name="Dong B."/>
            <person name="Liu Q."/>
        </authorList>
    </citation>
    <scope>NUCLEOTIDE SEQUENCE [LARGE SCALE GENOMIC DNA]</scope>
    <source>
        <strain evidence="7 8">LQ58</strain>
    </source>
</reference>
<dbReference type="HAMAP" id="MF_00902">
    <property type="entry name" value="TatC"/>
    <property type="match status" value="1"/>
</dbReference>
<dbReference type="GO" id="GO:0033281">
    <property type="term" value="C:TAT protein transport complex"/>
    <property type="evidence" value="ECO:0007669"/>
    <property type="project" value="UniProtKB-UniRule"/>
</dbReference>
<keyword evidence="5" id="KW-0813">Transport</keyword>
<comment type="subunit">
    <text evidence="5">The Tat system comprises two distinct complexes: a TatABC complex, containing multiple copies of TatA, TatB and TatC subunits, and a separate TatA complex, containing only TatA subunits. Substrates initially bind to the TatABC complex, which probably triggers association of the separate TatA complex to form the active translocon.</text>
</comment>
<feature type="transmembrane region" description="Helical" evidence="5">
    <location>
        <begin position="118"/>
        <end position="139"/>
    </location>
</feature>
<dbReference type="STRING" id="554343.AS194_00475"/>
<evidence type="ECO:0000256" key="6">
    <source>
        <dbReference type="SAM" id="MobiDB-lite"/>
    </source>
</evidence>
<accession>A0A0T6DVA9</accession>
<feature type="transmembrane region" description="Helical" evidence="5">
    <location>
        <begin position="64"/>
        <end position="82"/>
    </location>
</feature>
<comment type="similarity">
    <text evidence="5">Belongs to the TatC family.</text>
</comment>
<evidence type="ECO:0000256" key="5">
    <source>
        <dbReference type="HAMAP-Rule" id="MF_00902"/>
    </source>
</evidence>
<keyword evidence="5" id="KW-0653">Protein transport</keyword>
<keyword evidence="2 5" id="KW-0812">Transmembrane</keyword>
<dbReference type="InterPro" id="IPR002033">
    <property type="entry name" value="TatC"/>
</dbReference>
<feature type="transmembrane region" description="Helical" evidence="5">
    <location>
        <begin position="160"/>
        <end position="185"/>
    </location>
</feature>
<comment type="caution">
    <text evidence="5">Lacks conserved residue(s) required for the propagation of feature annotation.</text>
</comment>
<evidence type="ECO:0000256" key="4">
    <source>
        <dbReference type="ARBA" id="ARBA00023136"/>
    </source>
</evidence>
<dbReference type="EMBL" id="LNDJ01000001">
    <property type="protein sequence ID" value="KRU23723.1"/>
    <property type="molecule type" value="Genomic_DNA"/>
</dbReference>
<dbReference type="GO" id="GO:0043953">
    <property type="term" value="P:protein transport by the Tat complex"/>
    <property type="evidence" value="ECO:0007669"/>
    <property type="project" value="UniProtKB-UniRule"/>
</dbReference>
<keyword evidence="5" id="KW-1003">Cell membrane</keyword>
<comment type="subcellular location">
    <subcellularLocation>
        <location evidence="5">Cell membrane</location>
        <topology evidence="5">Multi-pass membrane protein</topology>
    </subcellularLocation>
    <subcellularLocation>
        <location evidence="1">Membrane</location>
        <topology evidence="1">Multi-pass membrane protein</topology>
    </subcellularLocation>
</comment>
<dbReference type="Proteomes" id="UP000051202">
    <property type="component" value="Unassembled WGS sequence"/>
</dbReference>
<dbReference type="InterPro" id="IPR019820">
    <property type="entry name" value="Sec-indep_translocase_CS"/>
</dbReference>
<dbReference type="PRINTS" id="PR01840">
    <property type="entry name" value="TATCFAMILY"/>
</dbReference>
<protein>
    <recommendedName>
        <fullName evidence="5">Sec-independent protein translocase protein TatC</fullName>
    </recommendedName>
</protein>
<dbReference type="PANTHER" id="PTHR30371">
    <property type="entry name" value="SEC-INDEPENDENT PROTEIN TRANSLOCASE PROTEIN TATC"/>
    <property type="match status" value="1"/>
</dbReference>
<keyword evidence="3 5" id="KW-1133">Transmembrane helix</keyword>
<comment type="caution">
    <text evidence="7">The sequence shown here is derived from an EMBL/GenBank/DDBJ whole genome shotgun (WGS) entry which is preliminary data.</text>
</comment>
<evidence type="ECO:0000313" key="8">
    <source>
        <dbReference type="Proteomes" id="UP000051202"/>
    </source>
</evidence>
<dbReference type="GO" id="GO:0009977">
    <property type="term" value="F:proton motive force dependent protein transmembrane transporter activity"/>
    <property type="evidence" value="ECO:0007669"/>
    <property type="project" value="TreeGrafter"/>
</dbReference>
<dbReference type="PANTHER" id="PTHR30371:SF0">
    <property type="entry name" value="SEC-INDEPENDENT PROTEIN TRANSLOCASE PROTEIN TATC, CHLOROPLASTIC-RELATED"/>
    <property type="match status" value="1"/>
</dbReference>
<sequence>MQLLKRKKSRQEKLTDSDIPALNGINQDDKATTDSTQNESSEDVLSALGDMPITEHLIELRRHLIKICVAVLIIFLGLVGYSRELYNFLSDPLVAQLPANSTMIATDITSNFMAPIRLTVFVAAFLAMPYILYQIWSFVAPGLYKKEKRIAIPVLLSSIFLFYAGVAFSYFIVLKGVLKFFILFAPQNVLPMTDIDSYLSFALKLFMVFGLTFEIPVVTLLLILAGIVSIQSLEEKRRYIIVGCFAVAAVVTPPDGVSMLMLAIPMWLLFELGLFLAKILIKEEPSTDLISTVKE</sequence>
<keyword evidence="8" id="KW-1185">Reference proteome</keyword>
<evidence type="ECO:0000313" key="7">
    <source>
        <dbReference type="EMBL" id="KRU23723.1"/>
    </source>
</evidence>
<evidence type="ECO:0000256" key="2">
    <source>
        <dbReference type="ARBA" id="ARBA00022692"/>
    </source>
</evidence>
<feature type="transmembrane region" description="Helical" evidence="5">
    <location>
        <begin position="205"/>
        <end position="227"/>
    </location>
</feature>
<feature type="transmembrane region" description="Helical" evidence="5">
    <location>
        <begin position="239"/>
        <end position="254"/>
    </location>
</feature>
<dbReference type="PROSITE" id="PS01218">
    <property type="entry name" value="TATC"/>
    <property type="match status" value="1"/>
</dbReference>
<comment type="function">
    <text evidence="5">Part of the twin-arginine translocation (Tat) system that transports large folded proteins containing a characteristic twin-arginine motif in their signal peptide across membranes. Together with TatB, TatC is part of a receptor directly interacting with Tat signal peptides.</text>
</comment>
<dbReference type="GO" id="GO:0065002">
    <property type="term" value="P:intracellular protein transmembrane transport"/>
    <property type="evidence" value="ECO:0007669"/>
    <property type="project" value="TreeGrafter"/>
</dbReference>
<dbReference type="Pfam" id="PF00902">
    <property type="entry name" value="TatC"/>
    <property type="match status" value="1"/>
</dbReference>
<feature type="compositionally biased region" description="Basic residues" evidence="6">
    <location>
        <begin position="1"/>
        <end position="10"/>
    </location>
</feature>
<evidence type="ECO:0000256" key="1">
    <source>
        <dbReference type="ARBA" id="ARBA00004141"/>
    </source>
</evidence>
<dbReference type="RefSeq" id="WP_058023532.1">
    <property type="nucleotide sequence ID" value="NZ_LNDJ01000001.1"/>
</dbReference>
<name>A0A0T6DVA9_9GAMM</name>
<organism evidence="7 8">
    <name type="scientific">Psychrobacter piscatorii</name>
    <dbReference type="NCBI Taxonomy" id="554343"/>
    <lineage>
        <taxon>Bacteria</taxon>
        <taxon>Pseudomonadati</taxon>
        <taxon>Pseudomonadota</taxon>
        <taxon>Gammaproteobacteria</taxon>
        <taxon>Moraxellales</taxon>
        <taxon>Moraxellaceae</taxon>
        <taxon>Psychrobacter</taxon>
    </lineage>
</organism>
<proteinExistence type="inferred from homology"/>